<name>A0A6N1NN99_9VIRU</name>
<reference evidence="1" key="1">
    <citation type="submission" date="2017-06" db="EMBL/GenBank/DDBJ databases">
        <authorList>
            <person name="Assis F.L."/>
            <person name="Abrahao J.S."/>
            <person name="Silva L."/>
            <person name="Khalil J.B."/>
            <person name="Rodrigues R."/>
            <person name="Silva L.S."/>
            <person name="Boratto P."/>
            <person name="Andrade M."/>
            <person name="Kroon E.G."/>
            <person name="Ribeiro B."/>
            <person name="Bergier I."/>
            <person name="Seligmann H."/>
            <person name="Ghigo E."/>
            <person name="Colson P."/>
            <person name="Levasseur A."/>
            <person name="Raoult D."/>
            <person name="Scola B.L."/>
        </authorList>
    </citation>
    <scope>NUCLEOTIDE SEQUENCE</scope>
    <source>
        <strain evidence="1">Deep ocean</strain>
    </source>
</reference>
<accession>A0A6N1NN99</accession>
<protein>
    <submittedName>
        <fullName evidence="1">Putative ORFan</fullName>
    </submittedName>
</protein>
<dbReference type="KEGG" id="vg:80516858"/>
<dbReference type="EMBL" id="MF405918">
    <property type="protein sequence ID" value="QKU33563.1"/>
    <property type="molecule type" value="Genomic_DNA"/>
</dbReference>
<organism evidence="1">
    <name type="scientific">Tupanvirus deep ocean</name>
    <dbReference type="NCBI Taxonomy" id="2126984"/>
    <lineage>
        <taxon>Viruses</taxon>
        <taxon>Varidnaviria</taxon>
        <taxon>Bamfordvirae</taxon>
        <taxon>Nucleocytoviricota</taxon>
        <taxon>Megaviricetes</taxon>
        <taxon>Imitervirales</taxon>
        <taxon>Mimiviridae</taxon>
        <taxon>Megamimivirinae</taxon>
        <taxon>Tupanvirus</taxon>
        <taxon>Tupanvirus altamarinense</taxon>
    </lineage>
</organism>
<evidence type="ECO:0000313" key="1">
    <source>
        <dbReference type="EMBL" id="QKU33563.1"/>
    </source>
</evidence>
<dbReference type="GeneID" id="80516858"/>
<dbReference type="RefSeq" id="YP_010780167.1">
    <property type="nucleotide sequence ID" value="NC_075038.1"/>
</dbReference>
<reference evidence="1" key="2">
    <citation type="journal article" date="2018" name="Nat. Commun.">
        <title>Tailed giant Tupanvirus possesses the most complete translational apparatus of the known virosphere.</title>
        <authorList>
            <person name="Abrahao J."/>
            <person name="Silva L."/>
            <person name="Silva L.S."/>
            <person name="Khalil J.Y.B."/>
            <person name="Rodrigues R."/>
            <person name="Arantes T."/>
            <person name="Assis F."/>
            <person name="Boratto P."/>
            <person name="Andrade M."/>
            <person name="Kroon E.G."/>
            <person name="Ribeiro B."/>
            <person name="Bergier I."/>
            <person name="Seligmann H."/>
            <person name="Ghigo E."/>
            <person name="Colson P."/>
            <person name="Levasseur A."/>
            <person name="Kroemer G."/>
            <person name="Raoult D."/>
            <person name="La Scola B."/>
        </authorList>
    </citation>
    <scope>NUCLEOTIDE SEQUENCE [LARGE SCALE GENOMIC DNA]</scope>
    <source>
        <strain evidence="1">Deep ocean</strain>
    </source>
</reference>
<proteinExistence type="predicted"/>
<sequence length="149" mass="17733">MSVKIISNTEINFIMTNIEYAKVEDQKLSAHLKTVFEAKVIELFDAIKKYLLDHSANGRTELKIYFPKLNESVTFNEKDITVNGFYDSISDEYLQHKLYKKFKSEGVKLIVDTAYCRHDQYNMYPLRRTGLIFHFKWKRDYSKNRCIIQ</sequence>